<gene>
    <name evidence="7" type="ORF">FH607_014200</name>
</gene>
<dbReference type="GO" id="GO:0016491">
    <property type="term" value="F:oxidoreductase activity"/>
    <property type="evidence" value="ECO:0007669"/>
    <property type="project" value="UniProtKB-KW"/>
</dbReference>
<dbReference type="SUPFAM" id="SSF48179">
    <property type="entry name" value="6-phosphogluconate dehydrogenase C-terminal domain-like"/>
    <property type="match status" value="1"/>
</dbReference>
<dbReference type="PIRSF" id="PIRSF000103">
    <property type="entry name" value="HIBADH"/>
    <property type="match status" value="1"/>
</dbReference>
<dbReference type="InterPro" id="IPR029154">
    <property type="entry name" value="HIBADH-like_NADP-bd"/>
</dbReference>
<dbReference type="GO" id="GO:0050661">
    <property type="term" value="F:NADP binding"/>
    <property type="evidence" value="ECO:0007669"/>
    <property type="project" value="InterPro"/>
</dbReference>
<dbReference type="InterPro" id="IPR036291">
    <property type="entry name" value="NAD(P)-bd_dom_sf"/>
</dbReference>
<dbReference type="Pfam" id="PF14833">
    <property type="entry name" value="NAD_binding_11"/>
    <property type="match status" value="1"/>
</dbReference>
<evidence type="ECO:0000256" key="2">
    <source>
        <dbReference type="ARBA" id="ARBA00023002"/>
    </source>
</evidence>
<dbReference type="InterPro" id="IPR015815">
    <property type="entry name" value="HIBADH-related"/>
</dbReference>
<evidence type="ECO:0000259" key="5">
    <source>
        <dbReference type="Pfam" id="PF03446"/>
    </source>
</evidence>
<evidence type="ECO:0000256" key="3">
    <source>
        <dbReference type="ARBA" id="ARBA00023027"/>
    </source>
</evidence>
<evidence type="ECO:0000256" key="1">
    <source>
        <dbReference type="ARBA" id="ARBA00009080"/>
    </source>
</evidence>
<dbReference type="AlphaFoldDB" id="A0A5N6ABV5"/>
<dbReference type="InterPro" id="IPR013328">
    <property type="entry name" value="6PGD_dom2"/>
</dbReference>
<dbReference type="OrthoDB" id="3185659at2"/>
<keyword evidence="3" id="KW-0520">NAD</keyword>
<dbReference type="Proteomes" id="UP000314251">
    <property type="component" value="Unassembled WGS sequence"/>
</dbReference>
<dbReference type="Pfam" id="PF03446">
    <property type="entry name" value="NAD_binding_2"/>
    <property type="match status" value="1"/>
</dbReference>
<feature type="domain" description="3-hydroxyisobutyrate dehydrogenase-like NAD-binding" evidence="6">
    <location>
        <begin position="168"/>
        <end position="278"/>
    </location>
</feature>
<dbReference type="PANTHER" id="PTHR43060:SF15">
    <property type="entry name" value="3-HYDROXYISOBUTYRATE DEHYDROGENASE-LIKE 1, MITOCHONDRIAL-RELATED"/>
    <property type="match status" value="1"/>
</dbReference>
<keyword evidence="8" id="KW-1185">Reference proteome</keyword>
<dbReference type="EMBL" id="VDLY02000008">
    <property type="protein sequence ID" value="KAB8165250.1"/>
    <property type="molecule type" value="Genomic_DNA"/>
</dbReference>
<name>A0A5N6ABV5_9ACTN</name>
<dbReference type="GO" id="GO:0051287">
    <property type="term" value="F:NAD binding"/>
    <property type="evidence" value="ECO:0007669"/>
    <property type="project" value="InterPro"/>
</dbReference>
<sequence>MAAPERAHARVGFVGLGNLGLPMARTLAADGWRLAVHDVAPGREVPEGAERVTSATELGDCQAVCLAVPDDAAVLGLLDGPDGLLARLAPGSLVLVHSTVLPATAGALAERAEAAGIGLLDAPVSGGAERAADGTLTVMVGGRAEVVADARPLLETVGDEVRHVGPAGAGAAVKLANQLMMFAALAGAHEALDLAAAHGVAAEEVLAVVAGSTGDSWVARTWGFFDRVAHAYDAGATPVSERPWSKDLWEVTAAARAAGVRLPLAGLLAQTMADRVEEHARAAEERDRP</sequence>
<accession>A0A5N6ABV5</accession>
<comment type="similarity">
    <text evidence="1">Belongs to the HIBADH-related family.</text>
</comment>
<feature type="domain" description="6-phosphogluconate dehydrogenase NADP-binding" evidence="5">
    <location>
        <begin position="10"/>
        <end position="165"/>
    </location>
</feature>
<dbReference type="Gene3D" id="3.40.50.720">
    <property type="entry name" value="NAD(P)-binding Rossmann-like Domain"/>
    <property type="match status" value="1"/>
</dbReference>
<dbReference type="InterPro" id="IPR008927">
    <property type="entry name" value="6-PGluconate_DH-like_C_sf"/>
</dbReference>
<evidence type="ECO:0000259" key="6">
    <source>
        <dbReference type="Pfam" id="PF14833"/>
    </source>
</evidence>
<proteinExistence type="inferred from homology"/>
<organism evidence="7 8">
    <name type="scientific">Streptomyces mimosae</name>
    <dbReference type="NCBI Taxonomy" id="2586635"/>
    <lineage>
        <taxon>Bacteria</taxon>
        <taxon>Bacillati</taxon>
        <taxon>Actinomycetota</taxon>
        <taxon>Actinomycetes</taxon>
        <taxon>Kitasatosporales</taxon>
        <taxon>Streptomycetaceae</taxon>
        <taxon>Streptomyces</taxon>
    </lineage>
</organism>
<keyword evidence="2" id="KW-0560">Oxidoreductase</keyword>
<evidence type="ECO:0000313" key="7">
    <source>
        <dbReference type="EMBL" id="KAB8165250.1"/>
    </source>
</evidence>
<feature type="active site" evidence="4">
    <location>
        <position position="174"/>
    </location>
</feature>
<protein>
    <submittedName>
        <fullName evidence="7">NAD-binding protein</fullName>
    </submittedName>
</protein>
<comment type="caution">
    <text evidence="7">The sequence shown here is derived from an EMBL/GenBank/DDBJ whole genome shotgun (WGS) entry which is preliminary data.</text>
</comment>
<dbReference type="Gene3D" id="1.10.1040.10">
    <property type="entry name" value="N-(1-d-carboxylethyl)-l-norvaline Dehydrogenase, domain 2"/>
    <property type="match status" value="1"/>
</dbReference>
<dbReference type="SUPFAM" id="SSF51735">
    <property type="entry name" value="NAD(P)-binding Rossmann-fold domains"/>
    <property type="match status" value="1"/>
</dbReference>
<evidence type="ECO:0000256" key="4">
    <source>
        <dbReference type="PIRSR" id="PIRSR000103-1"/>
    </source>
</evidence>
<dbReference type="InterPro" id="IPR006115">
    <property type="entry name" value="6PGDH_NADP-bd"/>
</dbReference>
<dbReference type="PANTHER" id="PTHR43060">
    <property type="entry name" value="3-HYDROXYISOBUTYRATE DEHYDROGENASE-LIKE 1, MITOCHONDRIAL-RELATED"/>
    <property type="match status" value="1"/>
</dbReference>
<reference evidence="7" key="1">
    <citation type="submission" date="2019-10" db="EMBL/GenBank/DDBJ databases">
        <title>Nonomuraea sp. nov., isolated from Phyllanthus amarus.</title>
        <authorList>
            <person name="Klykleung N."/>
            <person name="Tanasupawat S."/>
        </authorList>
    </citation>
    <scope>NUCLEOTIDE SEQUENCE [LARGE SCALE GENOMIC DNA]</scope>
    <source>
        <strain evidence="7">3MP-10</strain>
    </source>
</reference>
<dbReference type="RefSeq" id="WP_139668359.1">
    <property type="nucleotide sequence ID" value="NZ_VDLY02000008.1"/>
</dbReference>
<evidence type="ECO:0000313" key="8">
    <source>
        <dbReference type="Proteomes" id="UP000314251"/>
    </source>
</evidence>